<gene>
    <name evidence="2" type="ordered locus">LKI_09585</name>
</gene>
<dbReference type="InterPro" id="IPR007499">
    <property type="entry name" value="ERF_bacteria_virus"/>
</dbReference>
<feature type="compositionally biased region" description="Polar residues" evidence="1">
    <location>
        <begin position="129"/>
        <end position="140"/>
    </location>
</feature>
<dbReference type="Pfam" id="PF04404">
    <property type="entry name" value="ERF"/>
    <property type="match status" value="1"/>
</dbReference>
<sequence length="209" mass="23106">MSVLKSFIDVKKHIKQPVKDGNNPQFKSGYVTLDGVIKSIDDAISESKEPFGWWQEVNDNVVYTTITNGEDTIKIQGFPLLAVQNNKAVALDGATPQALGSGLTYAKRYSLAMAFGISSDVDDDGNGAQGQQYKPANKSTSQDKPKNPLHSEFGKLAKKIESKNSIDETQVYSIISTQFSLQVNEFMDFVKLSDNQKQTIIEFMRKSAQ</sequence>
<dbReference type="OrthoDB" id="149299at2"/>
<reference evidence="2 3" key="1">
    <citation type="journal article" date="2010" name="J. Bacteriol.">
        <title>Complete genome sequence analysis of Leuconostoc kimchii IMSNU 11154.</title>
        <authorList>
            <person name="Oh H.M."/>
            <person name="Cho Y.J."/>
            <person name="Kim B.K."/>
            <person name="Roe J.H."/>
            <person name="Kang S.O."/>
            <person name="Nahm B.H."/>
            <person name="Jeong G."/>
            <person name="Han H.U."/>
            <person name="Chun J."/>
        </authorList>
    </citation>
    <scope>NUCLEOTIDE SEQUENCE [LARGE SCALE GENOMIC DNA]</scope>
    <source>
        <strain evidence="3">IMSNU 11154 / KCTC 2386 / IH25</strain>
    </source>
</reference>
<name>D5T4I5_LEUKI</name>
<dbReference type="PATRIC" id="fig|762051.18.peg.1926"/>
<dbReference type="Proteomes" id="UP000002362">
    <property type="component" value="Chromosome"/>
</dbReference>
<dbReference type="HOGENOM" id="CLU_082063_0_1_9"/>
<dbReference type="eggNOG" id="ENOG5032RPD">
    <property type="taxonomic scope" value="Bacteria"/>
</dbReference>
<evidence type="ECO:0000313" key="3">
    <source>
        <dbReference type="Proteomes" id="UP000002362"/>
    </source>
</evidence>
<evidence type="ECO:0000313" key="2">
    <source>
        <dbReference type="EMBL" id="ADG41456.1"/>
    </source>
</evidence>
<dbReference type="STRING" id="762051.LKI_09585"/>
<dbReference type="EMBL" id="CP001758">
    <property type="protein sequence ID" value="ADG41456.1"/>
    <property type="molecule type" value="Genomic_DNA"/>
</dbReference>
<dbReference type="AlphaFoldDB" id="D5T4I5"/>
<accession>D5T4I5</accession>
<feature type="region of interest" description="Disordered" evidence="1">
    <location>
        <begin position="124"/>
        <end position="150"/>
    </location>
</feature>
<proteinExistence type="predicted"/>
<protein>
    <submittedName>
        <fullName evidence="2">Uncharacterized protein</fullName>
    </submittedName>
</protein>
<organism evidence="2 3">
    <name type="scientific">Leuconostoc kimchii (strain IMSNU 11154 / KCTC 2386 / IH25)</name>
    <dbReference type="NCBI Taxonomy" id="762051"/>
    <lineage>
        <taxon>Bacteria</taxon>
        <taxon>Bacillati</taxon>
        <taxon>Bacillota</taxon>
        <taxon>Bacilli</taxon>
        <taxon>Lactobacillales</taxon>
        <taxon>Lactobacillaceae</taxon>
        <taxon>Leuconostoc</taxon>
    </lineage>
</organism>
<evidence type="ECO:0000256" key="1">
    <source>
        <dbReference type="SAM" id="MobiDB-lite"/>
    </source>
</evidence>
<dbReference type="KEGG" id="lki:LKI_09585"/>
<dbReference type="RefSeq" id="WP_013104042.1">
    <property type="nucleotide sequence ID" value="NC_014136.1"/>
</dbReference>